<dbReference type="GO" id="GO:0006879">
    <property type="term" value="P:intracellular iron ion homeostasis"/>
    <property type="evidence" value="ECO:0007669"/>
    <property type="project" value="TreeGrafter"/>
</dbReference>
<dbReference type="GO" id="GO:0000293">
    <property type="term" value="F:ferric-chelate reductase activity"/>
    <property type="evidence" value="ECO:0007669"/>
    <property type="project" value="UniProtKB-ARBA"/>
</dbReference>
<dbReference type="Gene3D" id="3.40.50.80">
    <property type="entry name" value="Nucleotide-binding domain of ferredoxin-NADP reductase (FNR) module"/>
    <property type="match status" value="1"/>
</dbReference>
<dbReference type="Pfam" id="PF01794">
    <property type="entry name" value="Ferric_reduct"/>
    <property type="match status" value="1"/>
</dbReference>
<evidence type="ECO:0000256" key="7">
    <source>
        <dbReference type="ARBA" id="ARBA00023002"/>
    </source>
</evidence>
<dbReference type="PROSITE" id="PS51384">
    <property type="entry name" value="FAD_FR"/>
    <property type="match status" value="1"/>
</dbReference>
<dbReference type="CDD" id="cd06186">
    <property type="entry name" value="NOX_Duox_like_FAD_NADP"/>
    <property type="match status" value="1"/>
</dbReference>
<dbReference type="SFLD" id="SFLDS00052">
    <property type="entry name" value="Ferric_Reductase_Domain"/>
    <property type="match status" value="2"/>
</dbReference>
<keyword evidence="4 12" id="KW-0812">Transmembrane</keyword>
<dbReference type="GO" id="GO:0015677">
    <property type="term" value="P:copper ion import"/>
    <property type="evidence" value="ECO:0007669"/>
    <property type="project" value="TreeGrafter"/>
</dbReference>
<evidence type="ECO:0000256" key="1">
    <source>
        <dbReference type="ARBA" id="ARBA00004141"/>
    </source>
</evidence>
<feature type="region of interest" description="Disordered" evidence="11">
    <location>
        <begin position="688"/>
        <end position="709"/>
    </location>
</feature>
<proteinExistence type="inferred from homology"/>
<keyword evidence="9 12" id="KW-0472">Membrane</keyword>
<keyword evidence="5" id="KW-0249">Electron transport</keyword>
<feature type="compositionally biased region" description="Basic and acidic residues" evidence="11">
    <location>
        <begin position="688"/>
        <end position="704"/>
    </location>
</feature>
<name>A0A4S4LHU3_9AGAM</name>
<comment type="similarity">
    <text evidence="2">Belongs to the ferric reductase (FRE) family.</text>
</comment>
<evidence type="ECO:0000313" key="14">
    <source>
        <dbReference type="EMBL" id="THH11576.1"/>
    </source>
</evidence>
<protein>
    <recommendedName>
        <fullName evidence="13">FAD-binding FR-type domain-containing protein</fullName>
    </recommendedName>
</protein>
<feature type="transmembrane region" description="Helical" evidence="12">
    <location>
        <begin position="269"/>
        <end position="286"/>
    </location>
</feature>
<keyword evidence="10" id="KW-0325">Glycoprotein</keyword>
<feature type="compositionally biased region" description="Low complexity" evidence="11">
    <location>
        <begin position="795"/>
        <end position="804"/>
    </location>
</feature>
<accession>A0A4S4LHU3</accession>
<feature type="region of interest" description="Disordered" evidence="11">
    <location>
        <begin position="377"/>
        <end position="410"/>
    </location>
</feature>
<dbReference type="InterPro" id="IPR013112">
    <property type="entry name" value="FAD-bd_8"/>
</dbReference>
<evidence type="ECO:0000256" key="9">
    <source>
        <dbReference type="ARBA" id="ARBA00023136"/>
    </source>
</evidence>
<keyword evidence="3" id="KW-0813">Transport</keyword>
<keyword evidence="6 12" id="KW-1133">Transmembrane helix</keyword>
<dbReference type="GO" id="GO:0006826">
    <property type="term" value="P:iron ion transport"/>
    <property type="evidence" value="ECO:0007669"/>
    <property type="project" value="TreeGrafter"/>
</dbReference>
<evidence type="ECO:0000313" key="15">
    <source>
        <dbReference type="Proteomes" id="UP000310158"/>
    </source>
</evidence>
<keyword evidence="15" id="KW-1185">Reference proteome</keyword>
<feature type="region of interest" description="Disordered" evidence="11">
    <location>
        <begin position="845"/>
        <end position="893"/>
    </location>
</feature>
<comment type="subcellular location">
    <subcellularLocation>
        <location evidence="1">Membrane</location>
        <topology evidence="1">Multi-pass membrane protein</topology>
    </subcellularLocation>
</comment>
<dbReference type="EMBL" id="SGPL01000505">
    <property type="protein sequence ID" value="THH11576.1"/>
    <property type="molecule type" value="Genomic_DNA"/>
</dbReference>
<dbReference type="InterPro" id="IPR051410">
    <property type="entry name" value="Ferric/Cupric_Reductase"/>
</dbReference>
<feature type="transmembrane region" description="Helical" evidence="12">
    <location>
        <begin position="115"/>
        <end position="134"/>
    </location>
</feature>
<feature type="transmembrane region" description="Helical" evidence="12">
    <location>
        <begin position="556"/>
        <end position="576"/>
    </location>
</feature>
<dbReference type="PANTHER" id="PTHR32361:SF9">
    <property type="entry name" value="FERRIC REDUCTASE TRANSMEMBRANE COMPONENT 3-RELATED"/>
    <property type="match status" value="1"/>
</dbReference>
<feature type="compositionally biased region" description="Basic and acidic residues" evidence="11">
    <location>
        <begin position="823"/>
        <end position="833"/>
    </location>
</feature>
<evidence type="ECO:0000256" key="4">
    <source>
        <dbReference type="ARBA" id="ARBA00022692"/>
    </source>
</evidence>
<evidence type="ECO:0000256" key="2">
    <source>
        <dbReference type="ARBA" id="ARBA00006278"/>
    </source>
</evidence>
<reference evidence="14 15" key="1">
    <citation type="submission" date="2019-02" db="EMBL/GenBank/DDBJ databases">
        <title>Genome sequencing of the rare red list fungi Bondarzewia mesenterica.</title>
        <authorList>
            <person name="Buettner E."/>
            <person name="Kellner H."/>
        </authorList>
    </citation>
    <scope>NUCLEOTIDE SEQUENCE [LARGE SCALE GENOMIC DNA]</scope>
    <source>
        <strain evidence="14 15">DSM 108281</strain>
    </source>
</reference>
<gene>
    <name evidence="14" type="ORF">EW146_g7990</name>
</gene>
<dbReference type="Proteomes" id="UP000310158">
    <property type="component" value="Unassembled WGS sequence"/>
</dbReference>
<evidence type="ECO:0000256" key="3">
    <source>
        <dbReference type="ARBA" id="ARBA00022448"/>
    </source>
</evidence>
<keyword evidence="7" id="KW-0560">Oxidoreductase</keyword>
<evidence type="ECO:0000256" key="5">
    <source>
        <dbReference type="ARBA" id="ARBA00022982"/>
    </source>
</evidence>
<evidence type="ECO:0000256" key="8">
    <source>
        <dbReference type="ARBA" id="ARBA00023065"/>
    </source>
</evidence>
<dbReference type="InterPro" id="IPR013121">
    <property type="entry name" value="Fe_red_NAD-bd_6"/>
</dbReference>
<dbReference type="AlphaFoldDB" id="A0A4S4LHU3"/>
<dbReference type="PANTHER" id="PTHR32361">
    <property type="entry name" value="FERRIC/CUPRIC REDUCTASE TRANSMEMBRANE COMPONENT"/>
    <property type="match status" value="1"/>
</dbReference>
<keyword evidence="8" id="KW-0406">Ion transport</keyword>
<feature type="transmembrane region" description="Helical" evidence="12">
    <location>
        <begin position="49"/>
        <end position="67"/>
    </location>
</feature>
<dbReference type="OrthoDB" id="10006946at2759"/>
<evidence type="ECO:0000256" key="10">
    <source>
        <dbReference type="ARBA" id="ARBA00023180"/>
    </source>
</evidence>
<sequence>MTMLLVSSSASTTPLTPNPTTPVLSDDLEWITAYLTIHRLSETSWRYAYILWIAFAFVTIIFGLLHCTGMRKGVFGAYWSRWSLRRRTWRKQHSLAMARKRGHPHKQPIPLPSNAQILSLAALTVAALAVTFVGPDYLAPSYKLWQFRRDLGVDRRATDLDPSNFLKYQPQYTIGKACWTSGGRAGLIAFALFPLCVLFALKAPPFALFAVPFFVNLHFDKLTWLHRWLGRLIWFISAIHVVLWSVQLAKDRRVGTGQVAYIYAWQYPKFIYAWTAFGLFTLLVILSLRPIRDRHYEAFYFLHILLVPLTIIMSALHHPPVWWWCWAALALWIGERTWRATKWLYTNGYVGSHVSSSQVPGRQKDWKRKQEWEMRPMNSNVRGGRGKQRTSAPPVSPRSNHHSGAPSASSEQFLLPSTISTSIYVPPPGYAQAELLSGRTIRVRLVTPGYLTWAPGQNFLLCIPSVSKFLSHPFTCASVCDEQTATNEGRMIVFLIRAKNGWTKDLWDSVVALIASGRKHPRNESPLDHTFPPMGVLMRSWVDGPFGSSTRTNWNAFASVLIVAGGSGVSFCLSVLEYLCLCIAGRDGRFLGGVSGWGKSSTRTRRVRFVWIVREFSHIQWCASALRRCKALVPQNALQIDVFVTNFQPSSGRFPFSPYTPITPSTAATDVNVFAPPVPRFVKEAIHAAGRSRDSDGEDPHESSDDTVDSYVDLSYYTGGFVGDSEERVGELGHEEDVLDLTNFDGDNDERIPGELSMNNTVKREGRKRRATSRYSRMGRGMGKSAFSFDEHAAAGTSGTLSSPTSPPTKYVSLQNPSNRASAKLEGHSRNESNDSWRLFHEVDLGNPSDVPSGGRTPLSVAIPSSRHSQVPFRPQTHHSRPTSYLHPDTSKPDVDVRRDFALSPVTPKTAEWDSRSIASDLNSVHALMPQVGAGASGEQLQLQLDEGEMQDISVMAEFAMPGRPKLDMILQDEVGNASGTVAVACCGPTTLNAVMRKLVAAQIDPARIRRGDMSGSISFVSEEFAY</sequence>
<organism evidence="14 15">
    <name type="scientific">Bondarzewia mesenterica</name>
    <dbReference type="NCBI Taxonomy" id="1095465"/>
    <lineage>
        <taxon>Eukaryota</taxon>
        <taxon>Fungi</taxon>
        <taxon>Dikarya</taxon>
        <taxon>Basidiomycota</taxon>
        <taxon>Agaricomycotina</taxon>
        <taxon>Agaricomycetes</taxon>
        <taxon>Russulales</taxon>
        <taxon>Bondarzewiaceae</taxon>
        <taxon>Bondarzewia</taxon>
    </lineage>
</organism>
<dbReference type="Pfam" id="PF08030">
    <property type="entry name" value="NAD_binding_6"/>
    <property type="match status" value="1"/>
</dbReference>
<dbReference type="Pfam" id="PF08022">
    <property type="entry name" value="FAD_binding_8"/>
    <property type="match status" value="1"/>
</dbReference>
<evidence type="ECO:0000256" key="12">
    <source>
        <dbReference type="SAM" id="Phobius"/>
    </source>
</evidence>
<evidence type="ECO:0000256" key="11">
    <source>
        <dbReference type="SAM" id="MobiDB-lite"/>
    </source>
</evidence>
<feature type="region of interest" description="Disordered" evidence="11">
    <location>
        <begin position="795"/>
        <end position="833"/>
    </location>
</feature>
<dbReference type="GO" id="GO:0005886">
    <property type="term" value="C:plasma membrane"/>
    <property type="evidence" value="ECO:0007669"/>
    <property type="project" value="TreeGrafter"/>
</dbReference>
<feature type="transmembrane region" description="Helical" evidence="12">
    <location>
        <begin position="187"/>
        <end position="216"/>
    </location>
</feature>
<evidence type="ECO:0000256" key="6">
    <source>
        <dbReference type="ARBA" id="ARBA00022989"/>
    </source>
</evidence>
<dbReference type="InterPro" id="IPR013130">
    <property type="entry name" value="Fe3_Rdtase_TM_dom"/>
</dbReference>
<evidence type="ECO:0000259" key="13">
    <source>
        <dbReference type="PROSITE" id="PS51384"/>
    </source>
</evidence>
<feature type="transmembrane region" description="Helical" evidence="12">
    <location>
        <begin position="228"/>
        <end position="249"/>
    </location>
</feature>
<comment type="caution">
    <text evidence="14">The sequence shown here is derived from an EMBL/GenBank/DDBJ whole genome shotgun (WGS) entry which is preliminary data.</text>
</comment>
<feature type="compositionally biased region" description="Polar residues" evidence="11">
    <location>
        <begin position="812"/>
        <end position="821"/>
    </location>
</feature>
<dbReference type="InterPro" id="IPR017927">
    <property type="entry name" value="FAD-bd_FR_type"/>
</dbReference>
<feature type="domain" description="FAD-binding FR-type" evidence="13">
    <location>
        <begin position="412"/>
        <end position="552"/>
    </location>
</feature>
<dbReference type="InterPro" id="IPR039261">
    <property type="entry name" value="FNR_nucleotide-bd"/>
</dbReference>
<feature type="transmembrane region" description="Helical" evidence="12">
    <location>
        <begin position="298"/>
        <end position="315"/>
    </location>
</feature>